<dbReference type="GO" id="GO:0016987">
    <property type="term" value="F:sigma factor activity"/>
    <property type="evidence" value="ECO:0007669"/>
    <property type="project" value="UniProtKB-KW"/>
</dbReference>
<reference evidence="8 9" key="1">
    <citation type="submission" date="2020-08" db="EMBL/GenBank/DDBJ databases">
        <title>Genome sequence of Tessaracoccus defluvii JCM 17540T.</title>
        <authorList>
            <person name="Hyun D.-W."/>
            <person name="Bae J.-W."/>
        </authorList>
    </citation>
    <scope>NUCLEOTIDE SEQUENCE [LARGE SCALE GENOMIC DNA]</scope>
    <source>
        <strain evidence="8 9">JCM 17540</strain>
    </source>
</reference>
<dbReference type="Gene3D" id="1.10.1740.10">
    <property type="match status" value="1"/>
</dbReference>
<proteinExistence type="inferred from homology"/>
<keyword evidence="3" id="KW-0731">Sigma factor</keyword>
<dbReference type="Gene3D" id="1.10.10.10">
    <property type="entry name" value="Winged helix-like DNA-binding domain superfamily/Winged helix DNA-binding domain"/>
    <property type="match status" value="1"/>
</dbReference>
<keyword evidence="9" id="KW-1185">Reference proteome</keyword>
<dbReference type="Proteomes" id="UP000516117">
    <property type="component" value="Chromosome"/>
</dbReference>
<accession>A0A7H0H8C7</accession>
<dbReference type="Pfam" id="PF20239">
    <property type="entry name" value="DUF6596"/>
    <property type="match status" value="1"/>
</dbReference>
<name>A0A7H0H8C7_9ACTN</name>
<evidence type="ECO:0000259" key="7">
    <source>
        <dbReference type="Pfam" id="PF20239"/>
    </source>
</evidence>
<evidence type="ECO:0000256" key="4">
    <source>
        <dbReference type="ARBA" id="ARBA00023163"/>
    </source>
</evidence>
<dbReference type="PANTHER" id="PTHR47756:SF2">
    <property type="entry name" value="BLL6612 PROTEIN"/>
    <property type="match status" value="1"/>
</dbReference>
<evidence type="ECO:0000256" key="3">
    <source>
        <dbReference type="ARBA" id="ARBA00023082"/>
    </source>
</evidence>
<sequence length="415" mass="44887">MIDPVEATAEELIRVQREDSSRLLAALVRRFGDLALAEDVAQDAMAAALETWPRTGIPASPLAWLLTTARRRAIDIVRRDAMAARRLAELRLEEERRSPAAPVADDGIPDDRLQLLFACCHPTLRQDEQIALTLRYLGGLSTQEVAAAFLVPVTTMQARLTRAKKRITVTRIPIRVPGAAELPDRLPAVLHVIYLIYTEGYAATAADVHVRSELTAEAIRLARITANLLPGESEVDGLLALLLLTEARAPARTDGEGLPIALEDQDRTLWLRPLLEEGIALAQQAAGQGGISPAGLGPHVVQAAIAAVHAEAASFDDTDWGQVVVLYDLLRRIVPGPVVELNRAIAVGQLDGFQVGLRLLDRLGDSQEMQRYHPYHAARAVTLEGLERYPEAAAAWRAAGACTASPPEGHTSPDA</sequence>
<protein>
    <submittedName>
        <fullName evidence="8">Sigma-70 family RNA polymerase sigma factor</fullName>
    </submittedName>
</protein>
<dbReference type="NCBIfam" id="TIGR02937">
    <property type="entry name" value="sigma70-ECF"/>
    <property type="match status" value="1"/>
</dbReference>
<comment type="similarity">
    <text evidence="1">Belongs to the sigma-70 factor family. ECF subfamily.</text>
</comment>
<dbReference type="InterPro" id="IPR046531">
    <property type="entry name" value="DUF6596"/>
</dbReference>
<dbReference type="GO" id="GO:0003677">
    <property type="term" value="F:DNA binding"/>
    <property type="evidence" value="ECO:0007669"/>
    <property type="project" value="InterPro"/>
</dbReference>
<dbReference type="KEGG" id="tdf:H9L22_05370"/>
<evidence type="ECO:0000259" key="6">
    <source>
        <dbReference type="Pfam" id="PF08281"/>
    </source>
</evidence>
<evidence type="ECO:0000256" key="2">
    <source>
        <dbReference type="ARBA" id="ARBA00023015"/>
    </source>
</evidence>
<evidence type="ECO:0000313" key="9">
    <source>
        <dbReference type="Proteomes" id="UP000516117"/>
    </source>
</evidence>
<dbReference type="GO" id="GO:0006352">
    <property type="term" value="P:DNA-templated transcription initiation"/>
    <property type="evidence" value="ECO:0007669"/>
    <property type="project" value="InterPro"/>
</dbReference>
<feature type="domain" description="RNA polymerase sigma factor 70 region 4 type 2" evidence="6">
    <location>
        <begin position="117"/>
        <end position="167"/>
    </location>
</feature>
<dbReference type="InterPro" id="IPR014284">
    <property type="entry name" value="RNA_pol_sigma-70_dom"/>
</dbReference>
<dbReference type="Pfam" id="PF04542">
    <property type="entry name" value="Sigma70_r2"/>
    <property type="match status" value="1"/>
</dbReference>
<dbReference type="SUPFAM" id="SSF88659">
    <property type="entry name" value="Sigma3 and sigma4 domains of RNA polymerase sigma factors"/>
    <property type="match status" value="1"/>
</dbReference>
<dbReference type="PANTHER" id="PTHR47756">
    <property type="entry name" value="BLL6612 PROTEIN-RELATED"/>
    <property type="match status" value="1"/>
</dbReference>
<feature type="domain" description="RNA polymerase sigma-70 region 2" evidence="5">
    <location>
        <begin position="22"/>
        <end position="80"/>
    </location>
</feature>
<dbReference type="InterPro" id="IPR036388">
    <property type="entry name" value="WH-like_DNA-bd_sf"/>
</dbReference>
<keyword evidence="4" id="KW-0804">Transcription</keyword>
<evidence type="ECO:0000256" key="1">
    <source>
        <dbReference type="ARBA" id="ARBA00010641"/>
    </source>
</evidence>
<dbReference type="AlphaFoldDB" id="A0A7H0H8C7"/>
<evidence type="ECO:0000259" key="5">
    <source>
        <dbReference type="Pfam" id="PF04542"/>
    </source>
</evidence>
<dbReference type="InterPro" id="IPR013249">
    <property type="entry name" value="RNA_pol_sigma70_r4_t2"/>
</dbReference>
<dbReference type="Pfam" id="PF08281">
    <property type="entry name" value="Sigma70_r4_2"/>
    <property type="match status" value="1"/>
</dbReference>
<dbReference type="InterPro" id="IPR007627">
    <property type="entry name" value="RNA_pol_sigma70_r2"/>
</dbReference>
<dbReference type="SUPFAM" id="SSF88946">
    <property type="entry name" value="Sigma2 domain of RNA polymerase sigma factors"/>
    <property type="match status" value="1"/>
</dbReference>
<dbReference type="InterPro" id="IPR013325">
    <property type="entry name" value="RNA_pol_sigma_r2"/>
</dbReference>
<dbReference type="EMBL" id="CP060789">
    <property type="protein sequence ID" value="QNP56793.1"/>
    <property type="molecule type" value="Genomic_DNA"/>
</dbReference>
<dbReference type="InterPro" id="IPR013324">
    <property type="entry name" value="RNA_pol_sigma_r3/r4-like"/>
</dbReference>
<gene>
    <name evidence="8" type="ORF">H9L22_05370</name>
</gene>
<dbReference type="RefSeq" id="WP_187721892.1">
    <property type="nucleotide sequence ID" value="NZ_CP060789.1"/>
</dbReference>
<keyword evidence="2" id="KW-0805">Transcription regulation</keyword>
<organism evidence="8 9">
    <name type="scientific">Tessaracoccus defluvii</name>
    <dbReference type="NCBI Taxonomy" id="1285901"/>
    <lineage>
        <taxon>Bacteria</taxon>
        <taxon>Bacillati</taxon>
        <taxon>Actinomycetota</taxon>
        <taxon>Actinomycetes</taxon>
        <taxon>Propionibacteriales</taxon>
        <taxon>Propionibacteriaceae</taxon>
        <taxon>Tessaracoccus</taxon>
    </lineage>
</organism>
<feature type="domain" description="DUF6596" evidence="7">
    <location>
        <begin position="185"/>
        <end position="286"/>
    </location>
</feature>
<evidence type="ECO:0000313" key="8">
    <source>
        <dbReference type="EMBL" id="QNP56793.1"/>
    </source>
</evidence>